<gene>
    <name evidence="1" type="ORF">BCM02_102679</name>
</gene>
<comment type="caution">
    <text evidence="1">The sequence shown here is derived from an EMBL/GenBank/DDBJ whole genome shotgun (WGS) entry which is preliminary data.</text>
</comment>
<organism evidence="1 2">
    <name type="scientific">Paenibacillus methanolicus</name>
    <dbReference type="NCBI Taxonomy" id="582686"/>
    <lineage>
        <taxon>Bacteria</taxon>
        <taxon>Bacillati</taxon>
        <taxon>Bacillota</taxon>
        <taxon>Bacilli</taxon>
        <taxon>Bacillales</taxon>
        <taxon>Paenibacillaceae</taxon>
        <taxon>Paenibacillus</taxon>
    </lineage>
</organism>
<dbReference type="EMBL" id="VNHS01000002">
    <property type="protein sequence ID" value="TYP78102.1"/>
    <property type="molecule type" value="Genomic_DNA"/>
</dbReference>
<evidence type="ECO:0000313" key="1">
    <source>
        <dbReference type="EMBL" id="TYP78102.1"/>
    </source>
</evidence>
<reference evidence="1 2" key="1">
    <citation type="submission" date="2019-07" db="EMBL/GenBank/DDBJ databases">
        <title>Genomic Encyclopedia of Type Strains, Phase III (KMG-III): the genomes of soil and plant-associated and newly described type strains.</title>
        <authorList>
            <person name="Whitman W."/>
        </authorList>
    </citation>
    <scope>NUCLEOTIDE SEQUENCE [LARGE SCALE GENOMIC DNA]</scope>
    <source>
        <strain evidence="1 2">BL24</strain>
    </source>
</reference>
<dbReference type="Gene3D" id="3.30.470.20">
    <property type="entry name" value="ATP-grasp fold, B domain"/>
    <property type="match status" value="1"/>
</dbReference>
<dbReference type="Proteomes" id="UP000323257">
    <property type="component" value="Unassembled WGS sequence"/>
</dbReference>
<name>A0A5S5CHX6_9BACL</name>
<dbReference type="OrthoDB" id="7869153at2"/>
<proteinExistence type="predicted"/>
<sequence>MAGYVWSKWKKTAALRKEPRIARCIPETARMRKSTLKRMLDRYGMVYVKPEKGMWGNGVMRVERLGTAYRYQHGTKVKEHGTYDSFYAALLRETRQRKYLVQRGINLLKYKGRRFDLRVMAQFSPRGTWETTGIIGRVADKRKIVTNAHNGGELVAAERLLAPHAKQADAKLKALAELGVLTGQTLRSAFPGVHKVGLDIAMDATLKPWILEVNTMPDPYLFRKLPDKRIFQKVMRYEKAYRAR</sequence>
<dbReference type="InterPro" id="IPR026838">
    <property type="entry name" value="YheC/D"/>
</dbReference>
<dbReference type="SUPFAM" id="SSF56059">
    <property type="entry name" value="Glutathione synthetase ATP-binding domain-like"/>
    <property type="match status" value="1"/>
</dbReference>
<accession>A0A5S5CHX6</accession>
<dbReference type="AlphaFoldDB" id="A0A5S5CHX6"/>
<protein>
    <submittedName>
        <fullName evidence="1">YheC/D-like protein</fullName>
    </submittedName>
</protein>
<dbReference type="Pfam" id="PF14398">
    <property type="entry name" value="ATPgrasp_YheCD"/>
    <property type="match status" value="1"/>
</dbReference>
<dbReference type="RefSeq" id="WP_148928561.1">
    <property type="nucleotide sequence ID" value="NZ_VNHS01000002.1"/>
</dbReference>
<keyword evidence="2" id="KW-1185">Reference proteome</keyword>
<evidence type="ECO:0000313" key="2">
    <source>
        <dbReference type="Proteomes" id="UP000323257"/>
    </source>
</evidence>